<comment type="caution">
    <text evidence="2">The sequence shown here is derived from an EMBL/GenBank/DDBJ whole genome shotgun (WGS) entry which is preliminary data.</text>
</comment>
<dbReference type="Pfam" id="PF02720">
    <property type="entry name" value="DUF222"/>
    <property type="match status" value="1"/>
</dbReference>
<dbReference type="InterPro" id="IPR003870">
    <property type="entry name" value="DUF222"/>
</dbReference>
<evidence type="ECO:0000313" key="2">
    <source>
        <dbReference type="EMBL" id="GAA1213471.1"/>
    </source>
</evidence>
<dbReference type="EMBL" id="BAAALM010000015">
    <property type="protein sequence ID" value="GAA1213471.1"/>
    <property type="molecule type" value="Genomic_DNA"/>
</dbReference>
<feature type="domain" description="DUF222" evidence="1">
    <location>
        <begin position="12"/>
        <end position="143"/>
    </location>
</feature>
<keyword evidence="3" id="KW-1185">Reference proteome</keyword>
<dbReference type="Proteomes" id="UP001500467">
    <property type="component" value="Unassembled WGS sequence"/>
</dbReference>
<protein>
    <recommendedName>
        <fullName evidence="1">DUF222 domain-containing protein</fullName>
    </recommendedName>
</protein>
<organism evidence="2 3">
    <name type="scientific">Prauserella alba</name>
    <dbReference type="NCBI Taxonomy" id="176898"/>
    <lineage>
        <taxon>Bacteria</taxon>
        <taxon>Bacillati</taxon>
        <taxon>Actinomycetota</taxon>
        <taxon>Actinomycetes</taxon>
        <taxon>Pseudonocardiales</taxon>
        <taxon>Pseudonocardiaceae</taxon>
        <taxon>Prauserella</taxon>
    </lineage>
</organism>
<reference evidence="3" key="1">
    <citation type="journal article" date="2019" name="Int. J. Syst. Evol. Microbiol.">
        <title>The Global Catalogue of Microorganisms (GCM) 10K type strain sequencing project: providing services to taxonomists for standard genome sequencing and annotation.</title>
        <authorList>
            <consortium name="The Broad Institute Genomics Platform"/>
            <consortium name="The Broad Institute Genome Sequencing Center for Infectious Disease"/>
            <person name="Wu L."/>
            <person name="Ma J."/>
        </authorList>
    </citation>
    <scope>NUCLEOTIDE SEQUENCE [LARGE SCALE GENOMIC DNA]</scope>
    <source>
        <strain evidence="3">JCM 13022</strain>
    </source>
</reference>
<evidence type="ECO:0000259" key="1">
    <source>
        <dbReference type="Pfam" id="PF02720"/>
    </source>
</evidence>
<evidence type="ECO:0000313" key="3">
    <source>
        <dbReference type="Proteomes" id="UP001500467"/>
    </source>
</evidence>
<sequence>MVDGGVGGKVEQLRDLRAQRAQLDAEELTLLADISAAMGDDRGVAEELRPVLRVSAREVERRIDDGKSLARRTPRLLAAMRAGEIDAHGARQVLTVVDPLDDEAARNVDALVAEGLDAAETEWQPGNLAQRARRLLEKVDPDG</sequence>
<accession>A0ABP4G6I6</accession>
<name>A0ABP4G6I6_9PSEU</name>
<gene>
    <name evidence="2" type="ORF">GCM10009675_39030</name>
</gene>
<proteinExistence type="predicted"/>